<sequence length="149" mass="16871">MSGNISLGRVNKIQVGVENISFDASHYTKSSDGKCENLHGHTFILSVEYEGNFNQESGMVFDFIELKKIIKDVIKDYDHKLILPAKDKENTRIEGEFSLSVKYLDYPAATTEYIALSIFHDIAEKLKGRIKIKLYEGMNNYVVIEGESA</sequence>
<evidence type="ECO:0000313" key="7">
    <source>
        <dbReference type="EMBL" id="PMB76127.1"/>
    </source>
</evidence>
<dbReference type="InterPro" id="IPR007115">
    <property type="entry name" value="6-PTP_synth/QueD"/>
</dbReference>
<proteinExistence type="predicted"/>
<gene>
    <name evidence="7" type="ORF">C0188_00440</name>
    <name evidence="6" type="ORF">ENO39_05115</name>
</gene>
<feature type="active site" description="Proton acceptor" evidence="4">
    <location>
        <position position="35"/>
    </location>
</feature>
<reference evidence="7 8" key="1">
    <citation type="submission" date="2018-01" db="EMBL/GenBank/DDBJ databases">
        <title>Metagenomic assembled genomes from two thermal pools in the Uzon Caldera, Kamchatka, Russia.</title>
        <authorList>
            <person name="Wilkins L."/>
            <person name="Ettinger C."/>
        </authorList>
    </citation>
    <scope>NUCLEOTIDE SEQUENCE [LARGE SCALE GENOMIC DNA]</scope>
    <source>
        <strain evidence="7">ZAV-06</strain>
    </source>
</reference>
<keyword evidence="3" id="KW-0456">Lyase</keyword>
<feature type="binding site" evidence="5">
    <location>
        <position position="26"/>
    </location>
    <ligand>
        <name>Zn(2+)</name>
        <dbReference type="ChEBI" id="CHEBI:29105"/>
    </ligand>
</feature>
<accession>A0A2J6N8L1</accession>
<dbReference type="Proteomes" id="UP000886076">
    <property type="component" value="Unassembled WGS sequence"/>
</dbReference>
<keyword evidence="2 5" id="KW-0862">Zinc</keyword>
<evidence type="ECO:0000256" key="3">
    <source>
        <dbReference type="ARBA" id="ARBA00023239"/>
    </source>
</evidence>
<name>A0A2J6N8L1_9CREN</name>
<dbReference type="GO" id="GO:0046872">
    <property type="term" value="F:metal ion binding"/>
    <property type="evidence" value="ECO:0007669"/>
    <property type="project" value="UniProtKB-KW"/>
</dbReference>
<dbReference type="EMBL" id="DSFH01000062">
    <property type="protein sequence ID" value="HEW64415.1"/>
    <property type="molecule type" value="Genomic_DNA"/>
</dbReference>
<dbReference type="PANTHER" id="PTHR12589">
    <property type="entry name" value="PYRUVOYL TETRAHYDROBIOPTERIN SYNTHASE"/>
    <property type="match status" value="1"/>
</dbReference>
<evidence type="ECO:0000256" key="1">
    <source>
        <dbReference type="ARBA" id="ARBA00022723"/>
    </source>
</evidence>
<dbReference type="AlphaFoldDB" id="A0A2J6N8L1"/>
<evidence type="ECO:0000256" key="4">
    <source>
        <dbReference type="PIRSR" id="PIRSR006113-1"/>
    </source>
</evidence>
<dbReference type="Proteomes" id="UP000237153">
    <property type="component" value="Unassembled WGS sequence"/>
</dbReference>
<evidence type="ECO:0000256" key="5">
    <source>
        <dbReference type="PIRSR" id="PIRSR006113-2"/>
    </source>
</evidence>
<feature type="active site" description="Charge relay system" evidence="4">
    <location>
        <position position="136"/>
    </location>
</feature>
<keyword evidence="1 5" id="KW-0479">Metal-binding</keyword>
<dbReference type="SUPFAM" id="SSF55620">
    <property type="entry name" value="Tetrahydrobiopterin biosynthesis enzymes-like"/>
    <property type="match status" value="1"/>
</dbReference>
<evidence type="ECO:0000313" key="6">
    <source>
        <dbReference type="EMBL" id="HEW64415.1"/>
    </source>
</evidence>
<dbReference type="EMBL" id="PNIM01000001">
    <property type="protein sequence ID" value="PMB76127.1"/>
    <property type="molecule type" value="Genomic_DNA"/>
</dbReference>
<comment type="cofactor">
    <cofactor evidence="5">
        <name>Zn(2+)</name>
        <dbReference type="ChEBI" id="CHEBI:29105"/>
    </cofactor>
    <text evidence="5">Binds 1 zinc ion per subunit.</text>
</comment>
<dbReference type="PANTHER" id="PTHR12589:SF7">
    <property type="entry name" value="6-PYRUVOYL TETRAHYDROBIOPTERIN SYNTHASE"/>
    <property type="match status" value="1"/>
</dbReference>
<protein>
    <submittedName>
        <fullName evidence="7">6-carboxytetrahydropterin synthase</fullName>
    </submittedName>
</protein>
<dbReference type="Gene3D" id="3.30.479.10">
    <property type="entry name" value="6-pyruvoyl tetrahydropterin synthase/QueD"/>
    <property type="match status" value="1"/>
</dbReference>
<feature type="active site" description="Charge relay system" evidence="4">
    <location>
        <position position="79"/>
    </location>
</feature>
<comment type="caution">
    <text evidence="7">The sequence shown here is derived from an EMBL/GenBank/DDBJ whole genome shotgun (WGS) entry which is preliminary data.</text>
</comment>
<evidence type="ECO:0000313" key="8">
    <source>
        <dbReference type="Proteomes" id="UP000237153"/>
    </source>
</evidence>
<dbReference type="OMA" id="FDSAHYT"/>
<feature type="binding site" evidence="5">
    <location>
        <position position="39"/>
    </location>
    <ligand>
        <name>Zn(2+)</name>
        <dbReference type="ChEBI" id="CHEBI:29105"/>
    </ligand>
</feature>
<organism evidence="7 8">
    <name type="scientific">Fervidicoccus fontis</name>
    <dbReference type="NCBI Taxonomy" id="683846"/>
    <lineage>
        <taxon>Archaea</taxon>
        <taxon>Thermoproteota</taxon>
        <taxon>Thermoprotei</taxon>
        <taxon>Fervidicoccales</taxon>
        <taxon>Fervidicoccaceae</taxon>
        <taxon>Fervidicoccus</taxon>
    </lineage>
</organism>
<dbReference type="PIRSF" id="PIRSF006113">
    <property type="entry name" value="PTP_synth"/>
    <property type="match status" value="1"/>
</dbReference>
<feature type="binding site" evidence="5">
    <location>
        <position position="41"/>
    </location>
    <ligand>
        <name>Zn(2+)</name>
        <dbReference type="ChEBI" id="CHEBI:29105"/>
    </ligand>
</feature>
<dbReference type="InterPro" id="IPR038418">
    <property type="entry name" value="6-PTP_synth/QueD_sf"/>
</dbReference>
<dbReference type="Pfam" id="PF01242">
    <property type="entry name" value="PTPS"/>
    <property type="match status" value="1"/>
</dbReference>
<reference evidence="6" key="2">
    <citation type="journal article" date="2020" name="mSystems">
        <title>Genome- and Community-Level Interaction Insights into Carbon Utilization and Element Cycling Functions of Hydrothermarchaeota in Hydrothermal Sediment.</title>
        <authorList>
            <person name="Zhou Z."/>
            <person name="Liu Y."/>
            <person name="Xu W."/>
            <person name="Pan J."/>
            <person name="Luo Z.H."/>
            <person name="Li M."/>
        </authorList>
    </citation>
    <scope>NUCLEOTIDE SEQUENCE [LARGE SCALE GENOMIC DNA]</scope>
    <source>
        <strain evidence="6">SpSt-1261</strain>
    </source>
</reference>
<dbReference type="GO" id="GO:0016829">
    <property type="term" value="F:lyase activity"/>
    <property type="evidence" value="ECO:0007669"/>
    <property type="project" value="UniProtKB-KW"/>
</dbReference>
<evidence type="ECO:0000256" key="2">
    <source>
        <dbReference type="ARBA" id="ARBA00022833"/>
    </source>
</evidence>